<evidence type="ECO:0000313" key="8">
    <source>
        <dbReference type="Proteomes" id="UP000195447"/>
    </source>
</evidence>
<keyword evidence="8" id="KW-1185">Reference proteome</keyword>
<keyword evidence="2" id="KW-0805">Transcription regulation</keyword>
<accession>A0A1Y4M2L1</accession>
<sequence length="655" mass="77168">MKVEKSNFYIREILRHLLEGEVQSTNDIAKWINLSEKATRNKISAVDFFLKEEGLGSIERKPRIGVWLNATNEQKEKISNLVISNECSIAADGKDRENEILKIFFRLMPRESITTQKLSSKLYLSGPTVLKTIKDCQKRLDKYNIRIVNERTHGFYLSYQENEFRMALKDYICSEKTSDKIRKKIHYFFSNIDVYLIEKCIVETENEWNYKFADESFYEILVYCCLACQRKDFSMPLHINQEDVEILEQYNEYPFTVAIFQKMHDKIHVMFSNEDILFLATQIMCSKFMGIDQTEQAWKVIHKYDQKLLSFIDEMLDTIGKVLEKDLKDDIRLKESLVFHLRSTIFRLRYGSPQSNSLVGFIKSEYKTVFRATWSVSILFEKYYGVSITEDEIGFIALYIQSAIERRMQRYKAILIADFTRGHAELISERISRTIPEIKEIIIISRHDFKLYEHKDDVDLIITSRPMTEKDRRIVEVSNLLSDDGMIKLRTFMDELHFSLFTQENPFSPICYPLFDPELMFLNMDFTNKEDVLNYASKKMEEKGFVTSLFARSVKERENATSTAIGNYVALPHGAQIHVNQSKVSIVTLKNPVRWDKDEMVDVIFLLAFKLSTHEEIKRVQSFYQEFISLIETNEKISLIRNSRSEVELYKYLIR</sequence>
<dbReference type="AlphaFoldDB" id="A0A1Y4M2L1"/>
<feature type="domain" description="PRD" evidence="6">
    <location>
        <begin position="188"/>
        <end position="293"/>
    </location>
</feature>
<dbReference type="InterPro" id="IPR011608">
    <property type="entry name" value="PRD"/>
</dbReference>
<dbReference type="Pfam" id="PF00359">
    <property type="entry name" value="PTS_EIIA_2"/>
    <property type="match status" value="1"/>
</dbReference>
<dbReference type="PANTHER" id="PTHR30185:SF12">
    <property type="entry name" value="TRANSCRIPTIONAL REGULATOR MANR"/>
    <property type="match status" value="1"/>
</dbReference>
<dbReference type="PROSITE" id="PS00372">
    <property type="entry name" value="PTS_EIIA_TYPE_2_HIS"/>
    <property type="match status" value="1"/>
</dbReference>
<organism evidence="7 8">
    <name type="scientific">Faecalitalea cylindroides</name>
    <dbReference type="NCBI Taxonomy" id="39483"/>
    <lineage>
        <taxon>Bacteria</taxon>
        <taxon>Bacillati</taxon>
        <taxon>Bacillota</taxon>
        <taxon>Erysipelotrichia</taxon>
        <taxon>Erysipelotrichales</taxon>
        <taxon>Erysipelotrichaceae</taxon>
        <taxon>Faecalitalea</taxon>
    </lineage>
</organism>
<dbReference type="EMBL" id="NFKM01000003">
    <property type="protein sequence ID" value="OUP61561.1"/>
    <property type="molecule type" value="Genomic_DNA"/>
</dbReference>
<evidence type="ECO:0000259" key="5">
    <source>
        <dbReference type="PROSITE" id="PS51094"/>
    </source>
</evidence>
<dbReference type="Pfam" id="PF00874">
    <property type="entry name" value="PRD"/>
    <property type="match status" value="2"/>
</dbReference>
<evidence type="ECO:0000259" key="6">
    <source>
        <dbReference type="PROSITE" id="PS51372"/>
    </source>
</evidence>
<evidence type="ECO:0000256" key="1">
    <source>
        <dbReference type="ARBA" id="ARBA00022737"/>
    </source>
</evidence>
<gene>
    <name evidence="7" type="ORF">B5F14_02205</name>
</gene>
<feature type="domain" description="PTS EIIA type-2" evidence="5">
    <location>
        <begin position="513"/>
        <end position="655"/>
    </location>
</feature>
<dbReference type="InterPro" id="IPR036634">
    <property type="entry name" value="PRD_sf"/>
</dbReference>
<dbReference type="PROSITE" id="PS51094">
    <property type="entry name" value="PTS_EIIA_TYPE_2"/>
    <property type="match status" value="1"/>
</dbReference>
<evidence type="ECO:0000256" key="4">
    <source>
        <dbReference type="ARBA" id="ARBA00023163"/>
    </source>
</evidence>
<proteinExistence type="predicted"/>
<keyword evidence="1" id="KW-0677">Repeat</keyword>
<dbReference type="SUPFAM" id="SSF63520">
    <property type="entry name" value="PTS-regulatory domain, PRD"/>
    <property type="match status" value="2"/>
</dbReference>
<dbReference type="InterPro" id="IPR007737">
    <property type="entry name" value="Mga_HTH"/>
</dbReference>
<name>A0A1Y4M2L1_9FIRM</name>
<comment type="caution">
    <text evidence="7">The sequence shown here is derived from an EMBL/GenBank/DDBJ whole genome shotgun (WGS) entry which is preliminary data.</text>
</comment>
<dbReference type="PROSITE" id="PS51372">
    <property type="entry name" value="PRD_2"/>
    <property type="match status" value="2"/>
</dbReference>
<protein>
    <submittedName>
        <fullName evidence="7">Transcriptional antiterminator</fullName>
    </submittedName>
</protein>
<dbReference type="SUPFAM" id="SSF55804">
    <property type="entry name" value="Phoshotransferase/anion transport protein"/>
    <property type="match status" value="1"/>
</dbReference>
<dbReference type="GO" id="GO:0006355">
    <property type="term" value="P:regulation of DNA-templated transcription"/>
    <property type="evidence" value="ECO:0007669"/>
    <property type="project" value="InterPro"/>
</dbReference>
<evidence type="ECO:0000256" key="3">
    <source>
        <dbReference type="ARBA" id="ARBA00023159"/>
    </source>
</evidence>
<dbReference type="CDD" id="cd00211">
    <property type="entry name" value="PTS_IIA_fru"/>
    <property type="match status" value="1"/>
</dbReference>
<keyword evidence="4" id="KW-0804">Transcription</keyword>
<dbReference type="Gene3D" id="3.40.930.10">
    <property type="entry name" value="Mannitol-specific EII, Chain A"/>
    <property type="match status" value="1"/>
</dbReference>
<dbReference type="PANTHER" id="PTHR30185">
    <property type="entry name" value="CRYPTIC BETA-GLUCOSIDE BGL OPERON ANTITERMINATOR"/>
    <property type="match status" value="1"/>
</dbReference>
<dbReference type="InterPro" id="IPR002178">
    <property type="entry name" value="PTS_EIIA_type-2_dom"/>
</dbReference>
<evidence type="ECO:0000256" key="2">
    <source>
        <dbReference type="ARBA" id="ARBA00023015"/>
    </source>
</evidence>
<dbReference type="Pfam" id="PF05043">
    <property type="entry name" value="Mga"/>
    <property type="match status" value="1"/>
</dbReference>
<dbReference type="InterPro" id="IPR016152">
    <property type="entry name" value="PTrfase/Anion_transptr"/>
</dbReference>
<reference evidence="8" key="1">
    <citation type="submission" date="2017-04" db="EMBL/GenBank/DDBJ databases">
        <title>Function of individual gut microbiota members based on whole genome sequencing of pure cultures obtained from chicken caecum.</title>
        <authorList>
            <person name="Medvecky M."/>
            <person name="Cejkova D."/>
            <person name="Polansky O."/>
            <person name="Karasova D."/>
            <person name="Kubasova T."/>
            <person name="Cizek A."/>
            <person name="Rychlik I."/>
        </authorList>
    </citation>
    <scope>NUCLEOTIDE SEQUENCE [LARGE SCALE GENOMIC DNA]</scope>
    <source>
        <strain evidence="8">An178</strain>
    </source>
</reference>
<keyword evidence="3" id="KW-0010">Activator</keyword>
<dbReference type="InterPro" id="IPR050661">
    <property type="entry name" value="BglG_antiterminators"/>
</dbReference>
<dbReference type="Proteomes" id="UP000195447">
    <property type="component" value="Unassembled WGS sequence"/>
</dbReference>
<evidence type="ECO:0000313" key="7">
    <source>
        <dbReference type="EMBL" id="OUP61561.1"/>
    </source>
</evidence>
<dbReference type="Gene3D" id="1.10.1790.10">
    <property type="entry name" value="PRD domain"/>
    <property type="match status" value="2"/>
</dbReference>
<feature type="domain" description="PRD" evidence="6">
    <location>
        <begin position="303"/>
        <end position="410"/>
    </location>
</feature>